<keyword evidence="4 5" id="KW-0648">Protein biosynthesis</keyword>
<feature type="domain" description="Formyl transferase N-terminal" evidence="6">
    <location>
        <begin position="1"/>
        <end position="177"/>
    </location>
</feature>
<dbReference type="InterPro" id="IPR005794">
    <property type="entry name" value="Fmt"/>
</dbReference>
<organism evidence="8 9">
    <name type="scientific">Schaalia canis</name>
    <dbReference type="NCBI Taxonomy" id="100469"/>
    <lineage>
        <taxon>Bacteria</taxon>
        <taxon>Bacillati</taxon>
        <taxon>Actinomycetota</taxon>
        <taxon>Actinomycetes</taxon>
        <taxon>Actinomycetales</taxon>
        <taxon>Actinomycetaceae</taxon>
        <taxon>Schaalia</taxon>
    </lineage>
</organism>
<accession>A0A3P1SFV4</accession>
<comment type="catalytic activity">
    <reaction evidence="5">
        <text>L-methionyl-tRNA(fMet) + (6R)-10-formyltetrahydrofolate = N-formyl-L-methionyl-tRNA(fMet) + (6S)-5,6,7,8-tetrahydrofolate + H(+)</text>
        <dbReference type="Rhea" id="RHEA:24380"/>
        <dbReference type="Rhea" id="RHEA-COMP:9952"/>
        <dbReference type="Rhea" id="RHEA-COMP:9953"/>
        <dbReference type="ChEBI" id="CHEBI:15378"/>
        <dbReference type="ChEBI" id="CHEBI:57453"/>
        <dbReference type="ChEBI" id="CHEBI:78530"/>
        <dbReference type="ChEBI" id="CHEBI:78844"/>
        <dbReference type="ChEBI" id="CHEBI:195366"/>
        <dbReference type="EC" id="2.1.2.9"/>
    </reaction>
</comment>
<dbReference type="GO" id="GO:0005829">
    <property type="term" value="C:cytosol"/>
    <property type="evidence" value="ECO:0007669"/>
    <property type="project" value="TreeGrafter"/>
</dbReference>
<reference evidence="8 9" key="1">
    <citation type="submission" date="2018-11" db="EMBL/GenBank/DDBJ databases">
        <title>Genomes From Bacteria Associated with the Canine Oral Cavity: a Test Case for Automated Genome-Based Taxonomic Assignment.</title>
        <authorList>
            <person name="Coil D.A."/>
            <person name="Jospin G."/>
            <person name="Darling A.E."/>
            <person name="Wallis C."/>
            <person name="Davis I.J."/>
            <person name="Harris S."/>
            <person name="Eisen J.A."/>
            <person name="Holcombe L.J."/>
            <person name="O'Flynn C."/>
        </authorList>
    </citation>
    <scope>NUCLEOTIDE SEQUENCE [LARGE SCALE GENOMIC DNA]</scope>
    <source>
        <strain evidence="8 9">OH770</strain>
    </source>
</reference>
<dbReference type="EC" id="2.1.2.9" evidence="2 5"/>
<dbReference type="CDD" id="cd08646">
    <property type="entry name" value="FMT_core_Met-tRNA-FMT_N"/>
    <property type="match status" value="1"/>
</dbReference>
<dbReference type="InterPro" id="IPR005793">
    <property type="entry name" value="Formyl_trans_C"/>
</dbReference>
<dbReference type="SUPFAM" id="SSF50486">
    <property type="entry name" value="FMT C-terminal domain-like"/>
    <property type="match status" value="1"/>
</dbReference>
<dbReference type="InterPro" id="IPR002376">
    <property type="entry name" value="Formyl_transf_N"/>
</dbReference>
<dbReference type="HAMAP" id="MF_00182">
    <property type="entry name" value="Formyl_trans"/>
    <property type="match status" value="1"/>
</dbReference>
<gene>
    <name evidence="5" type="primary">fmt</name>
    <name evidence="8" type="ORF">EII11_00400</name>
</gene>
<dbReference type="InterPro" id="IPR036477">
    <property type="entry name" value="Formyl_transf_N_sf"/>
</dbReference>
<dbReference type="InterPro" id="IPR011034">
    <property type="entry name" value="Formyl_transferase-like_C_sf"/>
</dbReference>
<sequence length="329" mass="35271">MRIIFAGTPTTAVPVLATLLDSSHEVAAVITRPPARVGRGRKLVPSPVAQLAQMHDIPIIEASHMRDAETVEAIAAINAELGVVVAYGALIPQHVLDMLPRGWVNLHFSDLPRWRGAAPAQRAIMAGDHETAACIFQLEAGLDTGPVFSREPYVIGDDTSDELLERMSIAGGRQMVELLDAMDAGTAVAIPQDEGENAENVTLAPRLTPAEGFIGFDRTAAQTVQHIRAFTSNPGAWTLLPDGRRMKLVHARCLETEEEPADLPQAAEPGTVHVGRKDVYVACSDTWLRLGQVAPAGKGWMFADAWARGARLEPGTRLGASNQHVGEGE</sequence>
<dbReference type="GO" id="GO:0004479">
    <property type="term" value="F:methionyl-tRNA formyltransferase activity"/>
    <property type="evidence" value="ECO:0007669"/>
    <property type="project" value="UniProtKB-UniRule"/>
</dbReference>
<dbReference type="PANTHER" id="PTHR11138">
    <property type="entry name" value="METHIONYL-TRNA FORMYLTRANSFERASE"/>
    <property type="match status" value="1"/>
</dbReference>
<evidence type="ECO:0000259" key="6">
    <source>
        <dbReference type="Pfam" id="PF00551"/>
    </source>
</evidence>
<protein>
    <recommendedName>
        <fullName evidence="2 5">Methionyl-tRNA formyltransferase</fullName>
        <ecNumber evidence="2 5">2.1.2.9</ecNumber>
    </recommendedName>
</protein>
<name>A0A3P1SFV4_9ACTO</name>
<evidence type="ECO:0000259" key="7">
    <source>
        <dbReference type="Pfam" id="PF02911"/>
    </source>
</evidence>
<evidence type="ECO:0000313" key="9">
    <source>
        <dbReference type="Proteomes" id="UP000280444"/>
    </source>
</evidence>
<evidence type="ECO:0000256" key="3">
    <source>
        <dbReference type="ARBA" id="ARBA00022679"/>
    </source>
</evidence>
<dbReference type="AlphaFoldDB" id="A0A3P1SFV4"/>
<keyword evidence="3 5" id="KW-0808">Transferase</keyword>
<dbReference type="Pfam" id="PF02911">
    <property type="entry name" value="Formyl_trans_C"/>
    <property type="match status" value="1"/>
</dbReference>
<feature type="domain" description="Formyl transferase C-terminal" evidence="7">
    <location>
        <begin position="206"/>
        <end position="310"/>
    </location>
</feature>
<proteinExistence type="inferred from homology"/>
<comment type="caution">
    <text evidence="8">The sequence shown here is derived from an EMBL/GenBank/DDBJ whole genome shotgun (WGS) entry which is preliminary data.</text>
</comment>
<evidence type="ECO:0000256" key="5">
    <source>
        <dbReference type="HAMAP-Rule" id="MF_00182"/>
    </source>
</evidence>
<dbReference type="EMBL" id="RQZF01000001">
    <property type="protein sequence ID" value="RRC96173.1"/>
    <property type="molecule type" value="Genomic_DNA"/>
</dbReference>
<dbReference type="Gene3D" id="3.40.50.12230">
    <property type="match status" value="1"/>
</dbReference>
<evidence type="ECO:0000256" key="1">
    <source>
        <dbReference type="ARBA" id="ARBA00010699"/>
    </source>
</evidence>
<dbReference type="SUPFAM" id="SSF53328">
    <property type="entry name" value="Formyltransferase"/>
    <property type="match status" value="1"/>
</dbReference>
<comment type="similarity">
    <text evidence="1 5">Belongs to the Fmt family.</text>
</comment>
<dbReference type="NCBIfam" id="TIGR00460">
    <property type="entry name" value="fmt"/>
    <property type="match status" value="1"/>
</dbReference>
<dbReference type="Proteomes" id="UP000280444">
    <property type="component" value="Unassembled WGS sequence"/>
</dbReference>
<comment type="function">
    <text evidence="5">Attaches a formyl group to the free amino group of methionyl-tRNA(fMet). The formyl group appears to play a dual role in the initiator identity of N-formylmethionyl-tRNA by promoting its recognition by IF2 and preventing the misappropriation of this tRNA by the elongation apparatus.</text>
</comment>
<dbReference type="PANTHER" id="PTHR11138:SF5">
    <property type="entry name" value="METHIONYL-TRNA FORMYLTRANSFERASE, MITOCHONDRIAL"/>
    <property type="match status" value="1"/>
</dbReference>
<dbReference type="CDD" id="cd08704">
    <property type="entry name" value="Met_tRNA_FMT_C"/>
    <property type="match status" value="1"/>
</dbReference>
<dbReference type="InterPro" id="IPR041711">
    <property type="entry name" value="Met-tRNA-FMT_N"/>
</dbReference>
<evidence type="ECO:0000256" key="4">
    <source>
        <dbReference type="ARBA" id="ARBA00022917"/>
    </source>
</evidence>
<evidence type="ECO:0000313" key="8">
    <source>
        <dbReference type="EMBL" id="RRC96173.1"/>
    </source>
</evidence>
<keyword evidence="9" id="KW-1185">Reference proteome</keyword>
<evidence type="ECO:0000256" key="2">
    <source>
        <dbReference type="ARBA" id="ARBA00012261"/>
    </source>
</evidence>
<dbReference type="OrthoDB" id="9802815at2"/>
<dbReference type="Pfam" id="PF00551">
    <property type="entry name" value="Formyl_trans_N"/>
    <property type="match status" value="1"/>
</dbReference>
<dbReference type="InterPro" id="IPR044135">
    <property type="entry name" value="Met-tRNA-FMT_C"/>
</dbReference>
<feature type="binding site" evidence="5">
    <location>
        <begin position="109"/>
        <end position="112"/>
    </location>
    <ligand>
        <name>(6S)-5,6,7,8-tetrahydrofolate</name>
        <dbReference type="ChEBI" id="CHEBI:57453"/>
    </ligand>
</feature>
<dbReference type="RefSeq" id="WP_124867493.1">
    <property type="nucleotide sequence ID" value="NZ_RQZF01000001.1"/>
</dbReference>